<keyword evidence="1" id="KW-1133">Transmembrane helix</keyword>
<feature type="non-terminal residue" evidence="2">
    <location>
        <position position="275"/>
    </location>
</feature>
<evidence type="ECO:0008006" key="4">
    <source>
        <dbReference type="Google" id="ProtNLM"/>
    </source>
</evidence>
<feature type="transmembrane region" description="Helical" evidence="1">
    <location>
        <begin position="95"/>
        <end position="114"/>
    </location>
</feature>
<sequence>DLPNPLTPMAFLPPNVAFQLSVKSYVAVGTTAVFAWDVVNRLSEDYRLLVKYPVRLPTLTYFLSRISTFVYVIACTVFDTAPVGNCTRLAHLVDWFVIVVVSSTSFLFVLRVWAIFGYNQYILAFFLLSWLSVTGATATIGIGLQGSAKNIGTTKYCMYTHAPSYISSSFIVPFIHDTLVFAAITWRLFQNIASDSIGMRKGIRMVIFGDYLPVFSRALLQDGQMYYLTVLTSGLITIIMFYLPFPPGYKLLFTIPNITIANIMAARVYRNTKFE</sequence>
<evidence type="ECO:0000313" key="3">
    <source>
        <dbReference type="Proteomes" id="UP000054270"/>
    </source>
</evidence>
<name>A0A0D2NY06_HYPSF</name>
<evidence type="ECO:0000256" key="1">
    <source>
        <dbReference type="SAM" id="Phobius"/>
    </source>
</evidence>
<feature type="transmembrane region" description="Helical" evidence="1">
    <location>
        <begin position="164"/>
        <end position="189"/>
    </location>
</feature>
<protein>
    <recommendedName>
        <fullName evidence="4">G-protein coupled receptors family 1 profile domain-containing protein</fullName>
    </recommendedName>
</protein>
<dbReference type="OMA" id="LEIEIMV"/>
<evidence type="ECO:0000313" key="2">
    <source>
        <dbReference type="EMBL" id="KJA23624.1"/>
    </source>
</evidence>
<keyword evidence="1" id="KW-0472">Membrane</keyword>
<reference evidence="3" key="1">
    <citation type="submission" date="2014-04" db="EMBL/GenBank/DDBJ databases">
        <title>Evolutionary Origins and Diversification of the Mycorrhizal Mutualists.</title>
        <authorList>
            <consortium name="DOE Joint Genome Institute"/>
            <consortium name="Mycorrhizal Genomics Consortium"/>
            <person name="Kohler A."/>
            <person name="Kuo A."/>
            <person name="Nagy L.G."/>
            <person name="Floudas D."/>
            <person name="Copeland A."/>
            <person name="Barry K.W."/>
            <person name="Cichocki N."/>
            <person name="Veneault-Fourrey C."/>
            <person name="LaButti K."/>
            <person name="Lindquist E.A."/>
            <person name="Lipzen A."/>
            <person name="Lundell T."/>
            <person name="Morin E."/>
            <person name="Murat C."/>
            <person name="Riley R."/>
            <person name="Ohm R."/>
            <person name="Sun H."/>
            <person name="Tunlid A."/>
            <person name="Henrissat B."/>
            <person name="Grigoriev I.V."/>
            <person name="Hibbett D.S."/>
            <person name="Martin F."/>
        </authorList>
    </citation>
    <scope>NUCLEOTIDE SEQUENCE [LARGE SCALE GENOMIC DNA]</scope>
    <source>
        <strain evidence="3">FD-334 SS-4</strain>
    </source>
</reference>
<dbReference type="Proteomes" id="UP000054270">
    <property type="component" value="Unassembled WGS sequence"/>
</dbReference>
<accession>A0A0D2NY06</accession>
<dbReference type="AlphaFoldDB" id="A0A0D2NY06"/>
<feature type="transmembrane region" description="Helical" evidence="1">
    <location>
        <begin position="225"/>
        <end position="245"/>
    </location>
</feature>
<keyword evidence="3" id="KW-1185">Reference proteome</keyword>
<keyword evidence="1" id="KW-0812">Transmembrane</keyword>
<organism evidence="2 3">
    <name type="scientific">Hypholoma sublateritium (strain FD-334 SS-4)</name>
    <dbReference type="NCBI Taxonomy" id="945553"/>
    <lineage>
        <taxon>Eukaryota</taxon>
        <taxon>Fungi</taxon>
        <taxon>Dikarya</taxon>
        <taxon>Basidiomycota</taxon>
        <taxon>Agaricomycotina</taxon>
        <taxon>Agaricomycetes</taxon>
        <taxon>Agaricomycetidae</taxon>
        <taxon>Agaricales</taxon>
        <taxon>Agaricineae</taxon>
        <taxon>Strophariaceae</taxon>
        <taxon>Hypholoma</taxon>
    </lineage>
</organism>
<proteinExistence type="predicted"/>
<feature type="non-terminal residue" evidence="2">
    <location>
        <position position="1"/>
    </location>
</feature>
<feature type="transmembrane region" description="Helical" evidence="1">
    <location>
        <begin position="121"/>
        <end position="144"/>
    </location>
</feature>
<gene>
    <name evidence="2" type="ORF">HYPSUDRAFT_95883</name>
</gene>
<dbReference type="EMBL" id="KN817542">
    <property type="protein sequence ID" value="KJA23624.1"/>
    <property type="molecule type" value="Genomic_DNA"/>
</dbReference>
<dbReference type="STRING" id="945553.A0A0D2NY06"/>
<dbReference type="OrthoDB" id="3038990at2759"/>
<feature type="transmembrane region" description="Helical" evidence="1">
    <location>
        <begin position="59"/>
        <end position="83"/>
    </location>
</feature>